<dbReference type="EMBL" id="DVNA01000119">
    <property type="protein sequence ID" value="HIU55182.1"/>
    <property type="molecule type" value="Genomic_DNA"/>
</dbReference>
<feature type="compositionally biased region" description="Polar residues" evidence="1">
    <location>
        <begin position="444"/>
        <end position="454"/>
    </location>
</feature>
<feature type="compositionally biased region" description="Basic and acidic residues" evidence="1">
    <location>
        <begin position="154"/>
        <end position="163"/>
    </location>
</feature>
<dbReference type="AlphaFoldDB" id="A0A9D1M806"/>
<feature type="region of interest" description="Disordered" evidence="1">
    <location>
        <begin position="404"/>
        <end position="454"/>
    </location>
</feature>
<gene>
    <name evidence="2" type="ORF">IAB03_05175</name>
</gene>
<proteinExistence type="predicted"/>
<comment type="caution">
    <text evidence="2">The sequence shown here is derived from an EMBL/GenBank/DDBJ whole genome shotgun (WGS) entry which is preliminary data.</text>
</comment>
<name>A0A9D1M806_9BACT</name>
<reference evidence="2" key="1">
    <citation type="submission" date="2020-10" db="EMBL/GenBank/DDBJ databases">
        <authorList>
            <person name="Gilroy R."/>
        </authorList>
    </citation>
    <scope>NUCLEOTIDE SEQUENCE</scope>
    <source>
        <strain evidence="2">CHK158-818</strain>
    </source>
</reference>
<organism evidence="2 3">
    <name type="scientific">Candidatus Gallibacteroides avistercoris</name>
    <dbReference type="NCBI Taxonomy" id="2840833"/>
    <lineage>
        <taxon>Bacteria</taxon>
        <taxon>Pseudomonadati</taxon>
        <taxon>Bacteroidota</taxon>
        <taxon>Bacteroidia</taxon>
        <taxon>Bacteroidales</taxon>
        <taxon>Bacteroidaceae</taxon>
        <taxon>Bacteroidaceae incertae sedis</taxon>
        <taxon>Candidatus Gallibacteroides</taxon>
    </lineage>
</organism>
<feature type="compositionally biased region" description="Basic and acidic residues" evidence="1">
    <location>
        <begin position="418"/>
        <end position="443"/>
    </location>
</feature>
<evidence type="ECO:0000313" key="3">
    <source>
        <dbReference type="Proteomes" id="UP000824112"/>
    </source>
</evidence>
<feature type="region of interest" description="Disordered" evidence="1">
    <location>
        <begin position="14"/>
        <end position="39"/>
    </location>
</feature>
<evidence type="ECO:0000313" key="2">
    <source>
        <dbReference type="EMBL" id="HIU55182.1"/>
    </source>
</evidence>
<feature type="compositionally biased region" description="Basic and acidic residues" evidence="1">
    <location>
        <begin position="138"/>
        <end position="147"/>
    </location>
</feature>
<sequence length="454" mass="53042">MNWNFLKQLYTPPVETKAEEGAETEPQTTPETKHTPVNRAEQTATASEYLSNLLVMCTPNPLLDKITQLINSSIPEFLRQCIDEETEKKLIYNHLQEPLTDYIHRISEQVKTDFQQEAKTEIDRLSTRADSLAARLHEAEQSKEETQRQQLSSERQRRTLADKVQEMENRIDKLEKEKESIQRAKEELHKRLSRTEMTHRTDSEQSAAFQKEIADYKQQLQEAQTRIQLLEKKAQKNPAPSNEQTNIEENLAAEKEKNNSLNSEIQRLLSVQQGLHAQLRKAMGEKEELTSRIEELSNSLETLRNKHDYKKAETEKVQQLQEKLEKIDQLYHTAQQQHQEAINQMAQDAQERTALQNELSKLRKKLKKQAEEFSQELNTLKKQEEVKKENPATIFIKPIELDNDNWLVSPKPDTPEEIEQRRAAERARKKEEEEEAARLKAEQNKPNPAQMSLW</sequence>
<dbReference type="Proteomes" id="UP000824112">
    <property type="component" value="Unassembled WGS sequence"/>
</dbReference>
<accession>A0A9D1M806</accession>
<feature type="region of interest" description="Disordered" evidence="1">
    <location>
        <begin position="138"/>
        <end position="163"/>
    </location>
</feature>
<protein>
    <submittedName>
        <fullName evidence="2">Uncharacterized protein</fullName>
    </submittedName>
</protein>
<reference evidence="2" key="2">
    <citation type="journal article" date="2021" name="PeerJ">
        <title>Extensive microbial diversity within the chicken gut microbiome revealed by metagenomics and culture.</title>
        <authorList>
            <person name="Gilroy R."/>
            <person name="Ravi A."/>
            <person name="Getino M."/>
            <person name="Pursley I."/>
            <person name="Horton D.L."/>
            <person name="Alikhan N.F."/>
            <person name="Baker D."/>
            <person name="Gharbi K."/>
            <person name="Hall N."/>
            <person name="Watson M."/>
            <person name="Adriaenssens E.M."/>
            <person name="Foster-Nyarko E."/>
            <person name="Jarju S."/>
            <person name="Secka A."/>
            <person name="Antonio M."/>
            <person name="Oren A."/>
            <person name="Chaudhuri R.R."/>
            <person name="La Ragione R."/>
            <person name="Hildebrand F."/>
            <person name="Pallen M.J."/>
        </authorList>
    </citation>
    <scope>NUCLEOTIDE SEQUENCE</scope>
    <source>
        <strain evidence="2">CHK158-818</strain>
    </source>
</reference>
<evidence type="ECO:0000256" key="1">
    <source>
        <dbReference type="SAM" id="MobiDB-lite"/>
    </source>
</evidence>